<proteinExistence type="predicted"/>
<evidence type="ECO:0000313" key="2">
    <source>
        <dbReference type="Proteomes" id="UP000580861"/>
    </source>
</evidence>
<dbReference type="Gene3D" id="1.20.120.450">
    <property type="entry name" value="dinb family like domain"/>
    <property type="match status" value="1"/>
</dbReference>
<name>A0A841BHZ6_9PSEU</name>
<comment type="caution">
    <text evidence="1">The sequence shown here is derived from an EMBL/GenBank/DDBJ whole genome shotgun (WGS) entry which is preliminary data.</text>
</comment>
<dbReference type="SUPFAM" id="SSF109854">
    <property type="entry name" value="DinB/YfiT-like putative metalloenzymes"/>
    <property type="match status" value="1"/>
</dbReference>
<organism evidence="1 2">
    <name type="scientific">Amycolatopsis umgeniensis</name>
    <dbReference type="NCBI Taxonomy" id="336628"/>
    <lineage>
        <taxon>Bacteria</taxon>
        <taxon>Bacillati</taxon>
        <taxon>Actinomycetota</taxon>
        <taxon>Actinomycetes</taxon>
        <taxon>Pseudonocardiales</taxon>
        <taxon>Pseudonocardiaceae</taxon>
        <taxon>Amycolatopsis</taxon>
    </lineage>
</organism>
<sequence>MTWTAPEVTRPSGDTAADERILLPTLLAWHRSTFLGKCAGLTGEQLAQASVPPSNLTLLGLIRHLAKVERIWFRLRYTAQDIGPLYDPELGKDHDFEVLDATKAEEAYNTLLEEIRLADEAAAEGSLDDTFDLGGDPFSLRMLYVHMIGEYARHNGHADLIRERIDGDTGA</sequence>
<dbReference type="InterPro" id="IPR034660">
    <property type="entry name" value="DinB/YfiT-like"/>
</dbReference>
<keyword evidence="2" id="KW-1185">Reference proteome</keyword>
<dbReference type="Pfam" id="PF04978">
    <property type="entry name" value="MST"/>
    <property type="match status" value="1"/>
</dbReference>
<dbReference type="RefSeq" id="WP_184905001.1">
    <property type="nucleotide sequence ID" value="NZ_JBHTHS010000002.1"/>
</dbReference>
<protein>
    <submittedName>
        <fullName evidence="1">Putative damage-inducible protein DinB</fullName>
    </submittedName>
</protein>
<dbReference type="AlphaFoldDB" id="A0A841BHZ6"/>
<accession>A0A841BHZ6</accession>
<dbReference type="Proteomes" id="UP000580861">
    <property type="component" value="Unassembled WGS sequence"/>
</dbReference>
<dbReference type="EMBL" id="JACHMX010000001">
    <property type="protein sequence ID" value="MBB5858243.1"/>
    <property type="molecule type" value="Genomic_DNA"/>
</dbReference>
<gene>
    <name evidence="1" type="ORF">HDA45_008330</name>
</gene>
<evidence type="ECO:0000313" key="1">
    <source>
        <dbReference type="EMBL" id="MBB5858243.1"/>
    </source>
</evidence>
<reference evidence="1 2" key="1">
    <citation type="submission" date="2020-08" db="EMBL/GenBank/DDBJ databases">
        <title>Sequencing the genomes of 1000 actinobacteria strains.</title>
        <authorList>
            <person name="Klenk H.-P."/>
        </authorList>
    </citation>
    <scope>NUCLEOTIDE SEQUENCE [LARGE SCALE GENOMIC DNA]</scope>
    <source>
        <strain evidence="1 2">DSM 45272</strain>
    </source>
</reference>
<dbReference type="InterPro" id="IPR007061">
    <property type="entry name" value="MST-like"/>
</dbReference>